<sequence length="351" mass="39450">MDFRNAERYCIDNYGGHLASIHNIYGNMLITDTTRKVGAQYGNHIFLGANRFNSKWSWNDNSSFNFNNWHTGEPVNREERDVERDCLGIDIAFGFWFALNCYGNHPFVCQTRSLSSITTDTPPSTTVQTHKCSQNGQLSPNGQSCWYVQNKTADFVNAEMTCTRNFNGHLASIHSIFDNIKLTDVAREVAAYYGNMFIAGANRLSGDGIWSWTDGSPFNFNDWAQDEPGNEPTLNSLVIDIAFGAWFAANAYDEHVFVCETPSVVVKPPKCLPNGELSSDGKSCWYIQNVTMDFVNAEIECKNLYGGHLASIHSESDNIKLSDLTRQIANHYGGIFYIGGIYLRDNWGKNQ</sequence>
<dbReference type="WBParaSite" id="JU765_v2.g19643.t1">
    <property type="protein sequence ID" value="JU765_v2.g19643.t1"/>
    <property type="gene ID" value="JU765_v2.g19643"/>
</dbReference>
<reference evidence="2" key="1">
    <citation type="submission" date="2022-11" db="UniProtKB">
        <authorList>
            <consortium name="WormBaseParasite"/>
        </authorList>
    </citation>
    <scope>IDENTIFICATION</scope>
</reference>
<evidence type="ECO:0000313" key="2">
    <source>
        <dbReference type="WBParaSite" id="JU765_v2.g19643.t1"/>
    </source>
</evidence>
<accession>A0AC34QUZ7</accession>
<protein>
    <submittedName>
        <fullName evidence="2">C-type lectin domain-containing protein</fullName>
    </submittedName>
</protein>
<name>A0AC34QUZ7_9BILA</name>
<organism evidence="1 2">
    <name type="scientific">Panagrolaimus sp. JU765</name>
    <dbReference type="NCBI Taxonomy" id="591449"/>
    <lineage>
        <taxon>Eukaryota</taxon>
        <taxon>Metazoa</taxon>
        <taxon>Ecdysozoa</taxon>
        <taxon>Nematoda</taxon>
        <taxon>Chromadorea</taxon>
        <taxon>Rhabditida</taxon>
        <taxon>Tylenchina</taxon>
        <taxon>Panagrolaimomorpha</taxon>
        <taxon>Panagrolaimoidea</taxon>
        <taxon>Panagrolaimidae</taxon>
        <taxon>Panagrolaimus</taxon>
    </lineage>
</organism>
<proteinExistence type="predicted"/>
<evidence type="ECO:0000313" key="1">
    <source>
        <dbReference type="Proteomes" id="UP000887576"/>
    </source>
</evidence>
<dbReference type="Proteomes" id="UP000887576">
    <property type="component" value="Unplaced"/>
</dbReference>